<dbReference type="EMBL" id="LAZR01063223">
    <property type="protein sequence ID" value="KKK59923.1"/>
    <property type="molecule type" value="Genomic_DNA"/>
</dbReference>
<dbReference type="SUPFAM" id="SSF109854">
    <property type="entry name" value="DinB/YfiT-like putative metalloenzymes"/>
    <property type="match status" value="1"/>
</dbReference>
<organism evidence="2">
    <name type="scientific">marine sediment metagenome</name>
    <dbReference type="NCBI Taxonomy" id="412755"/>
    <lineage>
        <taxon>unclassified sequences</taxon>
        <taxon>metagenomes</taxon>
        <taxon>ecological metagenomes</taxon>
    </lineage>
</organism>
<accession>A0A0F8WT98</accession>
<dbReference type="Pfam" id="PF12867">
    <property type="entry name" value="DinB_2"/>
    <property type="match status" value="1"/>
</dbReference>
<evidence type="ECO:0000313" key="2">
    <source>
        <dbReference type="EMBL" id="KKK59923.1"/>
    </source>
</evidence>
<comment type="caution">
    <text evidence="2">The sequence shown here is derived from an EMBL/GenBank/DDBJ whole genome shotgun (WGS) entry which is preliminary data.</text>
</comment>
<dbReference type="InterPro" id="IPR024775">
    <property type="entry name" value="DinB-like"/>
</dbReference>
<evidence type="ECO:0000259" key="1">
    <source>
        <dbReference type="Pfam" id="PF12867"/>
    </source>
</evidence>
<dbReference type="InterPro" id="IPR034660">
    <property type="entry name" value="DinB/YfiT-like"/>
</dbReference>
<dbReference type="Gene3D" id="1.20.120.450">
    <property type="entry name" value="dinb family like domain"/>
    <property type="match status" value="1"/>
</dbReference>
<feature type="domain" description="DinB-like" evidence="1">
    <location>
        <begin position="17"/>
        <end position="155"/>
    </location>
</feature>
<dbReference type="AlphaFoldDB" id="A0A0F8WT98"/>
<name>A0A0F8WT98_9ZZZZ</name>
<gene>
    <name evidence="2" type="ORF">LCGC14_3029510</name>
</gene>
<proteinExistence type="predicted"/>
<reference evidence="2" key="1">
    <citation type="journal article" date="2015" name="Nature">
        <title>Complex archaea that bridge the gap between prokaryotes and eukaryotes.</title>
        <authorList>
            <person name="Spang A."/>
            <person name="Saw J.H."/>
            <person name="Jorgensen S.L."/>
            <person name="Zaremba-Niedzwiedzka K."/>
            <person name="Martijn J."/>
            <person name="Lind A.E."/>
            <person name="van Eijk R."/>
            <person name="Schleper C."/>
            <person name="Guy L."/>
            <person name="Ettema T.J."/>
        </authorList>
    </citation>
    <scope>NUCLEOTIDE SEQUENCE</scope>
</reference>
<sequence>MVSEAGTSLRDALGQKMDELSEALDGLDEEKAGRRAADAEWCCKEVLSHLMGDEGEDILAPLRRIIEEDTPLIGIVTGLPYYTPDRQTMSLAEMRGAVSSRYGELAEFLGGLTDADLARKARVPLFKETPIGEYATMAQFVGALNFHLTDHINQIRNARQQVGA</sequence>
<protein>
    <recommendedName>
        <fullName evidence="1">DinB-like domain-containing protein</fullName>
    </recommendedName>
</protein>